<gene>
    <name evidence="2" type="ordered locus">MTR_8g042330</name>
</gene>
<evidence type="ECO:0008006" key="5">
    <source>
        <dbReference type="Google" id="ProtNLM"/>
    </source>
</evidence>
<feature type="signal peptide" evidence="1">
    <location>
        <begin position="1"/>
        <end position="17"/>
    </location>
</feature>
<name>G7LJ72_MEDTR</name>
<reference evidence="2 4" key="2">
    <citation type="journal article" date="2014" name="BMC Genomics">
        <title>An improved genome release (version Mt4.0) for the model legume Medicago truncatula.</title>
        <authorList>
            <person name="Tang H."/>
            <person name="Krishnakumar V."/>
            <person name="Bidwell S."/>
            <person name="Rosen B."/>
            <person name="Chan A."/>
            <person name="Zhou S."/>
            <person name="Gentzbittel L."/>
            <person name="Childs K.L."/>
            <person name="Yandell M."/>
            <person name="Gundlach H."/>
            <person name="Mayer K.F."/>
            <person name="Schwartz D.C."/>
            <person name="Town C.D."/>
        </authorList>
    </citation>
    <scope>GENOME REANNOTATION</scope>
    <source>
        <strain evidence="3 4">cv. Jemalong A17</strain>
    </source>
</reference>
<organism evidence="2 4">
    <name type="scientific">Medicago truncatula</name>
    <name type="common">Barrel medic</name>
    <name type="synonym">Medicago tribuloides</name>
    <dbReference type="NCBI Taxonomy" id="3880"/>
    <lineage>
        <taxon>Eukaryota</taxon>
        <taxon>Viridiplantae</taxon>
        <taxon>Streptophyta</taxon>
        <taxon>Embryophyta</taxon>
        <taxon>Tracheophyta</taxon>
        <taxon>Spermatophyta</taxon>
        <taxon>Magnoliopsida</taxon>
        <taxon>eudicotyledons</taxon>
        <taxon>Gunneridae</taxon>
        <taxon>Pentapetalae</taxon>
        <taxon>rosids</taxon>
        <taxon>fabids</taxon>
        <taxon>Fabales</taxon>
        <taxon>Fabaceae</taxon>
        <taxon>Papilionoideae</taxon>
        <taxon>50 kb inversion clade</taxon>
        <taxon>NPAAA clade</taxon>
        <taxon>Hologalegina</taxon>
        <taxon>IRL clade</taxon>
        <taxon>Trifolieae</taxon>
        <taxon>Medicago</taxon>
    </lineage>
</organism>
<dbReference type="HOGENOM" id="CLU_2964408_0_0_1"/>
<sequence>MLSFLILSHLILPHIQHNILISGTDLFGDPWEHDTPRVWYIYHIRRKYIIKFPSAAVEG</sequence>
<evidence type="ECO:0000313" key="3">
    <source>
        <dbReference type="EnsemblPlants" id="AET02558"/>
    </source>
</evidence>
<protein>
    <recommendedName>
        <fullName evidence="5">Transmembrane protein</fullName>
    </recommendedName>
</protein>
<dbReference type="EnsemblPlants" id="AET02558">
    <property type="protein sequence ID" value="AET02558"/>
    <property type="gene ID" value="MTR_8g042330"/>
</dbReference>
<accession>G7LJ72</accession>
<reference evidence="2 4" key="1">
    <citation type="journal article" date="2011" name="Nature">
        <title>The Medicago genome provides insight into the evolution of rhizobial symbioses.</title>
        <authorList>
            <person name="Young N.D."/>
            <person name="Debelle F."/>
            <person name="Oldroyd G.E."/>
            <person name="Geurts R."/>
            <person name="Cannon S.B."/>
            <person name="Udvardi M.K."/>
            <person name="Benedito V.A."/>
            <person name="Mayer K.F."/>
            <person name="Gouzy J."/>
            <person name="Schoof H."/>
            <person name="Van de Peer Y."/>
            <person name="Proost S."/>
            <person name="Cook D.R."/>
            <person name="Meyers B.C."/>
            <person name="Spannagl M."/>
            <person name="Cheung F."/>
            <person name="De Mita S."/>
            <person name="Krishnakumar V."/>
            <person name="Gundlach H."/>
            <person name="Zhou S."/>
            <person name="Mudge J."/>
            <person name="Bharti A.K."/>
            <person name="Murray J.D."/>
            <person name="Naoumkina M.A."/>
            <person name="Rosen B."/>
            <person name="Silverstein K.A."/>
            <person name="Tang H."/>
            <person name="Rombauts S."/>
            <person name="Zhao P.X."/>
            <person name="Zhou P."/>
            <person name="Barbe V."/>
            <person name="Bardou P."/>
            <person name="Bechner M."/>
            <person name="Bellec A."/>
            <person name="Berger A."/>
            <person name="Berges H."/>
            <person name="Bidwell S."/>
            <person name="Bisseling T."/>
            <person name="Choisne N."/>
            <person name="Couloux A."/>
            <person name="Denny R."/>
            <person name="Deshpande S."/>
            <person name="Dai X."/>
            <person name="Doyle J.J."/>
            <person name="Dudez A.M."/>
            <person name="Farmer A.D."/>
            <person name="Fouteau S."/>
            <person name="Franken C."/>
            <person name="Gibelin C."/>
            <person name="Gish J."/>
            <person name="Goldstein S."/>
            <person name="Gonzalez A.J."/>
            <person name="Green P.J."/>
            <person name="Hallab A."/>
            <person name="Hartog M."/>
            <person name="Hua A."/>
            <person name="Humphray S.J."/>
            <person name="Jeong D.H."/>
            <person name="Jing Y."/>
            <person name="Jocker A."/>
            <person name="Kenton S.M."/>
            <person name="Kim D.J."/>
            <person name="Klee K."/>
            <person name="Lai H."/>
            <person name="Lang C."/>
            <person name="Lin S."/>
            <person name="Macmil S.L."/>
            <person name="Magdelenat G."/>
            <person name="Matthews L."/>
            <person name="McCorrison J."/>
            <person name="Monaghan E.L."/>
            <person name="Mun J.H."/>
            <person name="Najar F.Z."/>
            <person name="Nicholson C."/>
            <person name="Noirot C."/>
            <person name="O'Bleness M."/>
            <person name="Paule C.R."/>
            <person name="Poulain J."/>
            <person name="Prion F."/>
            <person name="Qin B."/>
            <person name="Qu C."/>
            <person name="Retzel E.F."/>
            <person name="Riddle C."/>
            <person name="Sallet E."/>
            <person name="Samain S."/>
            <person name="Samson N."/>
            <person name="Sanders I."/>
            <person name="Saurat O."/>
            <person name="Scarpelli C."/>
            <person name="Schiex T."/>
            <person name="Segurens B."/>
            <person name="Severin A.J."/>
            <person name="Sherrier D.J."/>
            <person name="Shi R."/>
            <person name="Sims S."/>
            <person name="Singer S.R."/>
            <person name="Sinharoy S."/>
            <person name="Sterck L."/>
            <person name="Viollet A."/>
            <person name="Wang B.B."/>
            <person name="Wang K."/>
            <person name="Wang M."/>
            <person name="Wang X."/>
            <person name="Warfsmann J."/>
            <person name="Weissenbach J."/>
            <person name="White D.D."/>
            <person name="White J.D."/>
            <person name="Wiley G.B."/>
            <person name="Wincker P."/>
            <person name="Xing Y."/>
            <person name="Yang L."/>
            <person name="Yao Z."/>
            <person name="Ying F."/>
            <person name="Zhai J."/>
            <person name="Zhou L."/>
            <person name="Zuber A."/>
            <person name="Denarie J."/>
            <person name="Dixon R.A."/>
            <person name="May G.D."/>
            <person name="Schwartz D.C."/>
            <person name="Rogers J."/>
            <person name="Quetier F."/>
            <person name="Town C.D."/>
            <person name="Roe B.A."/>
        </authorList>
    </citation>
    <scope>NUCLEOTIDE SEQUENCE [LARGE SCALE GENOMIC DNA]</scope>
    <source>
        <strain evidence="2">A17</strain>
        <strain evidence="3 4">cv. Jemalong A17</strain>
    </source>
</reference>
<feature type="chain" id="PRO_5014574320" description="Transmembrane protein" evidence="1">
    <location>
        <begin position="18"/>
        <end position="59"/>
    </location>
</feature>
<keyword evidence="1" id="KW-0732">Signal</keyword>
<keyword evidence="4" id="KW-1185">Reference proteome</keyword>
<evidence type="ECO:0000256" key="1">
    <source>
        <dbReference type="SAM" id="SignalP"/>
    </source>
</evidence>
<proteinExistence type="predicted"/>
<evidence type="ECO:0000313" key="2">
    <source>
        <dbReference type="EMBL" id="AET02558.1"/>
    </source>
</evidence>
<dbReference type="EMBL" id="CM001224">
    <property type="protein sequence ID" value="AET02558.1"/>
    <property type="molecule type" value="Genomic_DNA"/>
</dbReference>
<dbReference type="PaxDb" id="3880-AET02558"/>
<reference evidence="3" key="3">
    <citation type="submission" date="2015-04" db="UniProtKB">
        <authorList>
            <consortium name="EnsemblPlants"/>
        </authorList>
    </citation>
    <scope>IDENTIFICATION</scope>
    <source>
        <strain evidence="3">cv. Jemalong A17</strain>
    </source>
</reference>
<dbReference type="AlphaFoldDB" id="G7LJ72"/>
<evidence type="ECO:0000313" key="4">
    <source>
        <dbReference type="Proteomes" id="UP000002051"/>
    </source>
</evidence>
<dbReference type="Proteomes" id="UP000002051">
    <property type="component" value="Chromosome 8"/>
</dbReference>